<dbReference type="InterPro" id="IPR009501">
    <property type="entry name" value="UCP020269"/>
</dbReference>
<dbReference type="AlphaFoldDB" id="A0A078KLS3"/>
<dbReference type="EMBL" id="LM995447">
    <property type="protein sequence ID" value="CDZ23422.1"/>
    <property type="molecule type" value="Genomic_DNA"/>
</dbReference>
<dbReference type="InterPro" id="IPR003741">
    <property type="entry name" value="LUD_dom"/>
</dbReference>
<proteinExistence type="predicted"/>
<protein>
    <recommendedName>
        <fullName evidence="1">LUD domain-containing protein</fullName>
    </recommendedName>
</protein>
<feature type="domain" description="LUD" evidence="1">
    <location>
        <begin position="13"/>
        <end position="207"/>
    </location>
</feature>
<evidence type="ECO:0000259" key="1">
    <source>
        <dbReference type="Pfam" id="PF02589"/>
    </source>
</evidence>
<dbReference type="Pfam" id="PF02589">
    <property type="entry name" value="LUD_dom"/>
    <property type="match status" value="1"/>
</dbReference>
<dbReference type="OrthoDB" id="9809147at2"/>
<dbReference type="PANTHER" id="PTHR36179">
    <property type="entry name" value="LUD_DOM DOMAIN-CONTAINING PROTEIN"/>
    <property type="match status" value="1"/>
</dbReference>
<gene>
    <name evidence="2" type="ORF">CCDG5_0279</name>
</gene>
<evidence type="ECO:0000313" key="2">
    <source>
        <dbReference type="EMBL" id="CDZ23422.1"/>
    </source>
</evidence>
<name>A0A078KLS3_9FIRM</name>
<dbReference type="PANTHER" id="PTHR36179:SF2">
    <property type="entry name" value="LUD DOMAIN-CONTAINING PROTEIN"/>
    <property type="match status" value="1"/>
</dbReference>
<dbReference type="SUPFAM" id="SSF100950">
    <property type="entry name" value="NagB/RpiA/CoA transferase-like"/>
    <property type="match status" value="1"/>
</dbReference>
<dbReference type="PATRIC" id="fig|29343.3.peg.289"/>
<dbReference type="InterPro" id="IPR037171">
    <property type="entry name" value="NagB/RpiA_transferase-like"/>
</dbReference>
<keyword evidence="3" id="KW-1185">Reference proteome</keyword>
<dbReference type="HOGENOM" id="CLU_107893_1_0_9"/>
<accession>A0A078KLS3</accession>
<dbReference type="STRING" id="29343.CCDG5_0279"/>
<dbReference type="PIRSF" id="PIRSF020269">
    <property type="entry name" value="DUF1121"/>
    <property type="match status" value="1"/>
</dbReference>
<evidence type="ECO:0000313" key="3">
    <source>
        <dbReference type="Proteomes" id="UP000032431"/>
    </source>
</evidence>
<sequence>MDKFARENLMLRIRKTIENLKKNKMDAYYVETKEDALKKAAEFIKDGDTVSVGGSMTLFETGIIDYLRCGRFNFLDRYKEGLTKEEIEKIYRDSFFADAYFVSTNAITEEGELYNVDGRGNRVSAMIFGPKSVIVIAGYNKIVSNREAAIERVRKIAAPANAARLSCATPCAKVGECMDCRSDARICCSYVFLGQQREKGRIKVIIVGEPLGY</sequence>
<dbReference type="KEGG" id="ccel:CCDG5_0279"/>
<organism evidence="2 3">
    <name type="scientific">[Clostridium] cellulosi</name>
    <dbReference type="NCBI Taxonomy" id="29343"/>
    <lineage>
        <taxon>Bacteria</taxon>
        <taxon>Bacillati</taxon>
        <taxon>Bacillota</taxon>
        <taxon>Clostridia</taxon>
        <taxon>Eubacteriales</taxon>
        <taxon>Oscillospiraceae</taxon>
        <taxon>Oscillospiraceae incertae sedis</taxon>
    </lineage>
</organism>
<reference evidence="3" key="1">
    <citation type="submission" date="2014-07" db="EMBL/GenBank/DDBJ databases">
        <authorList>
            <person name="Wibberg D."/>
        </authorList>
    </citation>
    <scope>NUCLEOTIDE SEQUENCE [LARGE SCALE GENOMIC DNA]</scope>
    <source>
        <strain evidence="3">DG5</strain>
    </source>
</reference>
<dbReference type="Proteomes" id="UP000032431">
    <property type="component" value="Chromosome I"/>
</dbReference>